<dbReference type="InterPro" id="IPR016152">
    <property type="entry name" value="PTrfase/Anion_transptr"/>
</dbReference>
<dbReference type="GO" id="GO:0009401">
    <property type="term" value="P:phosphoenolpyruvate-dependent sugar phosphotransferase system"/>
    <property type="evidence" value="ECO:0007669"/>
    <property type="project" value="InterPro"/>
</dbReference>
<evidence type="ECO:0000313" key="3">
    <source>
        <dbReference type="Proteomes" id="UP000294325"/>
    </source>
</evidence>
<dbReference type="OrthoDB" id="95460at2"/>
<dbReference type="InterPro" id="IPR002178">
    <property type="entry name" value="PTS_EIIA_type-2_dom"/>
</dbReference>
<proteinExistence type="predicted"/>
<gene>
    <name evidence="2" type="primary">ptsN</name>
    <name evidence="2" type="ORF">E3U44_06095</name>
</gene>
<dbReference type="PANTHER" id="PTHR47738:SF1">
    <property type="entry name" value="NITROGEN REGULATORY PROTEIN"/>
    <property type="match status" value="1"/>
</dbReference>
<organism evidence="2 3">
    <name type="scientific">Nitrosococcus wardiae</name>
    <dbReference type="NCBI Taxonomy" id="1814290"/>
    <lineage>
        <taxon>Bacteria</taxon>
        <taxon>Pseudomonadati</taxon>
        <taxon>Pseudomonadota</taxon>
        <taxon>Gammaproteobacteria</taxon>
        <taxon>Chromatiales</taxon>
        <taxon>Chromatiaceae</taxon>
        <taxon>Nitrosococcus</taxon>
    </lineage>
</organism>
<dbReference type="CDD" id="cd00211">
    <property type="entry name" value="PTS_IIA_fru"/>
    <property type="match status" value="1"/>
</dbReference>
<dbReference type="Proteomes" id="UP000294325">
    <property type="component" value="Chromosome"/>
</dbReference>
<accession>A0A4P7BW10</accession>
<dbReference type="RefSeq" id="WP_134357177.1">
    <property type="nucleotide sequence ID" value="NZ_CP038033.1"/>
</dbReference>
<protein>
    <submittedName>
        <fullName evidence="2">PTS IIA-like nitrogen regulatory protein PtsN</fullName>
    </submittedName>
</protein>
<evidence type="ECO:0000313" key="2">
    <source>
        <dbReference type="EMBL" id="QBQ54121.1"/>
    </source>
</evidence>
<feature type="domain" description="PTS EIIA type-2" evidence="1">
    <location>
        <begin position="5"/>
        <end position="149"/>
    </location>
</feature>
<keyword evidence="3" id="KW-1185">Reference proteome</keyword>
<name>A0A4P7BW10_9GAMM</name>
<dbReference type="KEGG" id="nwr:E3U44_06095"/>
<evidence type="ECO:0000259" key="1">
    <source>
        <dbReference type="PROSITE" id="PS51094"/>
    </source>
</evidence>
<dbReference type="SUPFAM" id="SSF55804">
    <property type="entry name" value="Phoshotransferase/anion transport protein"/>
    <property type="match status" value="1"/>
</dbReference>
<dbReference type="EMBL" id="CP038033">
    <property type="protein sequence ID" value="QBQ54121.1"/>
    <property type="molecule type" value="Genomic_DNA"/>
</dbReference>
<dbReference type="PROSITE" id="PS51094">
    <property type="entry name" value="PTS_EIIA_TYPE_2"/>
    <property type="match status" value="1"/>
</dbReference>
<dbReference type="InterPro" id="IPR006320">
    <property type="entry name" value="PTS_Nitro_regul"/>
</dbReference>
<sequence length="160" mass="17546">MQITEFLVPEQIAVGAVAGSKKRVLERLSELLTRGADDLDSADVFDCLLARERLGSTGLGDGIAIPHARMAGNQHTLAALVRLDQGIDFDALDQQPVDLFCALLVPEESAQIHVQLLAQLAEMFRDPEFCARLREAKDPHTLLEVLREWEQTSASTGIVD</sequence>
<dbReference type="PROSITE" id="PS00372">
    <property type="entry name" value="PTS_EIIA_TYPE_2_HIS"/>
    <property type="match status" value="1"/>
</dbReference>
<dbReference type="Gene3D" id="3.40.930.10">
    <property type="entry name" value="Mannitol-specific EII, Chain A"/>
    <property type="match status" value="1"/>
</dbReference>
<dbReference type="PANTHER" id="PTHR47738">
    <property type="entry name" value="PTS SYSTEM FRUCTOSE-LIKE EIIA COMPONENT-RELATED"/>
    <property type="match status" value="1"/>
</dbReference>
<reference evidence="2 3" key="1">
    <citation type="submission" date="2019-03" db="EMBL/GenBank/DDBJ databases">
        <title>The genome sequence of Nitrosococcus wardiae strain D1FHST reveals the archetypal metabolic capacity of ammonia-oxidizing Gammaproteobacteria.</title>
        <authorList>
            <person name="Wang L."/>
            <person name="Lim C.K."/>
            <person name="Hanson T.E."/>
            <person name="Dang H."/>
            <person name="Klotz M.G."/>
        </authorList>
    </citation>
    <scope>NUCLEOTIDE SEQUENCE [LARGE SCALE GENOMIC DNA]</scope>
    <source>
        <strain evidence="2 3">D1FHS</strain>
    </source>
</reference>
<dbReference type="Pfam" id="PF00359">
    <property type="entry name" value="PTS_EIIA_2"/>
    <property type="match status" value="1"/>
</dbReference>
<dbReference type="GO" id="GO:0030295">
    <property type="term" value="F:protein kinase activator activity"/>
    <property type="evidence" value="ECO:0007669"/>
    <property type="project" value="TreeGrafter"/>
</dbReference>
<dbReference type="NCBIfam" id="TIGR01419">
    <property type="entry name" value="nitro_reg_IIA"/>
    <property type="match status" value="1"/>
</dbReference>
<dbReference type="GO" id="GO:0008982">
    <property type="term" value="F:protein-N(PI)-phosphohistidine-sugar phosphotransferase activity"/>
    <property type="evidence" value="ECO:0007669"/>
    <property type="project" value="InterPro"/>
</dbReference>
<dbReference type="InterPro" id="IPR051541">
    <property type="entry name" value="PTS_SugarTrans_NitroReg"/>
</dbReference>
<dbReference type="AlphaFoldDB" id="A0A4P7BW10"/>